<sequence length="68" mass="8129">RVLLYKMNEGKLKVSTLSGYRSALNDLYQRKRMDLPMEYLDDLKTFFKNLKRVETDDDQADRSLKPEK</sequence>
<keyword evidence="2" id="KW-1185">Reference proteome</keyword>
<feature type="non-terminal residue" evidence="1">
    <location>
        <position position="1"/>
    </location>
</feature>
<name>A0A225VI74_9STRA</name>
<dbReference type="EMBL" id="NBNE01004944">
    <property type="protein sequence ID" value="OWZ04477.1"/>
    <property type="molecule type" value="Genomic_DNA"/>
</dbReference>
<evidence type="ECO:0000313" key="2">
    <source>
        <dbReference type="Proteomes" id="UP000198211"/>
    </source>
</evidence>
<comment type="caution">
    <text evidence="1">The sequence shown here is derived from an EMBL/GenBank/DDBJ whole genome shotgun (WGS) entry which is preliminary data.</text>
</comment>
<evidence type="ECO:0000313" key="1">
    <source>
        <dbReference type="EMBL" id="OWZ04477.1"/>
    </source>
</evidence>
<protein>
    <recommendedName>
        <fullName evidence="3">Core-binding (CB) domain-containing protein</fullName>
    </recommendedName>
</protein>
<organism evidence="1 2">
    <name type="scientific">Phytophthora megakarya</name>
    <dbReference type="NCBI Taxonomy" id="4795"/>
    <lineage>
        <taxon>Eukaryota</taxon>
        <taxon>Sar</taxon>
        <taxon>Stramenopiles</taxon>
        <taxon>Oomycota</taxon>
        <taxon>Peronosporomycetes</taxon>
        <taxon>Peronosporales</taxon>
        <taxon>Peronosporaceae</taxon>
        <taxon>Phytophthora</taxon>
    </lineage>
</organism>
<reference evidence="2" key="1">
    <citation type="submission" date="2017-03" db="EMBL/GenBank/DDBJ databases">
        <title>Phytopthora megakarya and P. palmivora, two closely related causual agents of cacao black pod achieved similar genome size and gene model numbers by different mechanisms.</title>
        <authorList>
            <person name="Ali S."/>
            <person name="Shao J."/>
            <person name="Larry D.J."/>
            <person name="Kronmiller B."/>
            <person name="Shen D."/>
            <person name="Strem M.D."/>
            <person name="Melnick R.L."/>
            <person name="Guiltinan M.J."/>
            <person name="Tyler B.M."/>
            <person name="Meinhardt L.W."/>
            <person name="Bailey B.A."/>
        </authorList>
    </citation>
    <scope>NUCLEOTIDE SEQUENCE [LARGE SCALE GENOMIC DNA]</scope>
    <source>
        <strain evidence="2">zdho120</strain>
    </source>
</reference>
<dbReference type="OrthoDB" id="167802at2759"/>
<evidence type="ECO:0008006" key="3">
    <source>
        <dbReference type="Google" id="ProtNLM"/>
    </source>
</evidence>
<proteinExistence type="predicted"/>
<dbReference type="Proteomes" id="UP000198211">
    <property type="component" value="Unassembled WGS sequence"/>
</dbReference>
<accession>A0A225VI74</accession>
<dbReference type="AlphaFoldDB" id="A0A225VI74"/>
<gene>
    <name evidence="1" type="ORF">PHMEG_00023610</name>
</gene>